<dbReference type="SUPFAM" id="SSF56300">
    <property type="entry name" value="Metallo-dependent phosphatases"/>
    <property type="match status" value="1"/>
</dbReference>
<dbReference type="AlphaFoldDB" id="A0AAP2E5A6"/>
<name>A0AAP2E5A6_9BACT</name>
<comment type="caution">
    <text evidence="1">The sequence shown here is derived from an EMBL/GenBank/DDBJ whole genome shotgun (WGS) entry which is preliminary data.</text>
</comment>
<dbReference type="RefSeq" id="WP_369075197.1">
    <property type="nucleotide sequence ID" value="NZ_JAHESE010000204.1"/>
</dbReference>
<dbReference type="InterPro" id="IPR029052">
    <property type="entry name" value="Metallo-depent_PP-like"/>
</dbReference>
<protein>
    <submittedName>
        <fullName evidence="1">Metallophosphoesterase</fullName>
    </submittedName>
</protein>
<gene>
    <name evidence="1" type="ORF">KK062_30440</name>
</gene>
<proteinExistence type="predicted"/>
<accession>A0AAP2E5A6</accession>
<organism evidence="1 2">
    <name type="scientific">Dawidia cretensis</name>
    <dbReference type="NCBI Taxonomy" id="2782350"/>
    <lineage>
        <taxon>Bacteria</taxon>
        <taxon>Pseudomonadati</taxon>
        <taxon>Bacteroidota</taxon>
        <taxon>Cytophagia</taxon>
        <taxon>Cytophagales</taxon>
        <taxon>Chryseotaleaceae</taxon>
        <taxon>Dawidia</taxon>
    </lineage>
</organism>
<sequence>FNLPQNGPSGLKETCYAVHYYDLKVISLDAIQIEHPLGRHKRQLEWLDSVLTKDPRKWTVVTLHYPVFSTAEGRDNEKIRERLKPLLD</sequence>
<dbReference type="Gene3D" id="3.60.21.10">
    <property type="match status" value="1"/>
</dbReference>
<feature type="non-terminal residue" evidence="1">
    <location>
        <position position="88"/>
    </location>
</feature>
<keyword evidence="2" id="KW-1185">Reference proteome</keyword>
<evidence type="ECO:0000313" key="2">
    <source>
        <dbReference type="Proteomes" id="UP001319080"/>
    </source>
</evidence>
<feature type="non-terminal residue" evidence="1">
    <location>
        <position position="1"/>
    </location>
</feature>
<dbReference type="EMBL" id="JAHESE010000204">
    <property type="protein sequence ID" value="MBT1712593.1"/>
    <property type="molecule type" value="Genomic_DNA"/>
</dbReference>
<reference evidence="1 2" key="1">
    <citation type="submission" date="2021-05" db="EMBL/GenBank/DDBJ databases">
        <title>A Polyphasic approach of four new species of the genus Ohtaekwangia: Ohtaekwangia histidinii sp. nov., Ohtaekwangia cretensis sp. nov., Ohtaekwangia indiensis sp. nov., Ohtaekwangia reichenbachii sp. nov. from diverse environment.</title>
        <authorList>
            <person name="Octaviana S."/>
        </authorList>
    </citation>
    <scope>NUCLEOTIDE SEQUENCE [LARGE SCALE GENOMIC DNA]</scope>
    <source>
        <strain evidence="1 2">PWU5</strain>
    </source>
</reference>
<evidence type="ECO:0000313" key="1">
    <source>
        <dbReference type="EMBL" id="MBT1712593.1"/>
    </source>
</evidence>
<dbReference type="Proteomes" id="UP001319080">
    <property type="component" value="Unassembled WGS sequence"/>
</dbReference>